<dbReference type="Proteomes" id="UP001218218">
    <property type="component" value="Unassembled WGS sequence"/>
</dbReference>
<proteinExistence type="predicted"/>
<protein>
    <submittedName>
        <fullName evidence="1">Uncharacterized protein</fullName>
    </submittedName>
</protein>
<keyword evidence="2" id="KW-1185">Reference proteome</keyword>
<sequence>MAEGLGCAVSSLAIRVLCRLADSNDGGVLAEAESVRLVPSNVGVESPAVDWEQDQSGNGIDSELREKFWCIMGNGASAHHGNKGPKAVPAHLDSGIRFCNQDLKKLTDKQ</sequence>
<gene>
    <name evidence="1" type="ORF">DFH08DRAFT_826042</name>
</gene>
<reference evidence="1" key="1">
    <citation type="submission" date="2023-03" db="EMBL/GenBank/DDBJ databases">
        <title>Massive genome expansion in bonnet fungi (Mycena s.s.) driven by repeated elements and novel gene families across ecological guilds.</title>
        <authorList>
            <consortium name="Lawrence Berkeley National Laboratory"/>
            <person name="Harder C.B."/>
            <person name="Miyauchi S."/>
            <person name="Viragh M."/>
            <person name="Kuo A."/>
            <person name="Thoen E."/>
            <person name="Andreopoulos B."/>
            <person name="Lu D."/>
            <person name="Skrede I."/>
            <person name="Drula E."/>
            <person name="Henrissat B."/>
            <person name="Morin E."/>
            <person name="Kohler A."/>
            <person name="Barry K."/>
            <person name="LaButti K."/>
            <person name="Morin E."/>
            <person name="Salamov A."/>
            <person name="Lipzen A."/>
            <person name="Mereny Z."/>
            <person name="Hegedus B."/>
            <person name="Baldrian P."/>
            <person name="Stursova M."/>
            <person name="Weitz H."/>
            <person name="Taylor A."/>
            <person name="Grigoriev I.V."/>
            <person name="Nagy L.G."/>
            <person name="Martin F."/>
            <person name="Kauserud H."/>
        </authorList>
    </citation>
    <scope>NUCLEOTIDE SEQUENCE</scope>
    <source>
        <strain evidence="1">CBHHK002</strain>
    </source>
</reference>
<evidence type="ECO:0000313" key="1">
    <source>
        <dbReference type="EMBL" id="KAJ7303059.1"/>
    </source>
</evidence>
<organism evidence="1 2">
    <name type="scientific">Mycena albidolilacea</name>
    <dbReference type="NCBI Taxonomy" id="1033008"/>
    <lineage>
        <taxon>Eukaryota</taxon>
        <taxon>Fungi</taxon>
        <taxon>Dikarya</taxon>
        <taxon>Basidiomycota</taxon>
        <taxon>Agaricomycotina</taxon>
        <taxon>Agaricomycetes</taxon>
        <taxon>Agaricomycetidae</taxon>
        <taxon>Agaricales</taxon>
        <taxon>Marasmiineae</taxon>
        <taxon>Mycenaceae</taxon>
        <taxon>Mycena</taxon>
    </lineage>
</organism>
<dbReference type="AlphaFoldDB" id="A0AAD6Z136"/>
<name>A0AAD6Z136_9AGAR</name>
<dbReference type="EMBL" id="JARIHO010000108">
    <property type="protein sequence ID" value="KAJ7303059.1"/>
    <property type="molecule type" value="Genomic_DNA"/>
</dbReference>
<evidence type="ECO:0000313" key="2">
    <source>
        <dbReference type="Proteomes" id="UP001218218"/>
    </source>
</evidence>
<comment type="caution">
    <text evidence="1">The sequence shown here is derived from an EMBL/GenBank/DDBJ whole genome shotgun (WGS) entry which is preliminary data.</text>
</comment>
<accession>A0AAD6Z136</accession>